<evidence type="ECO:0000313" key="1">
    <source>
        <dbReference type="EMBL" id="NEN24655.1"/>
    </source>
</evidence>
<dbReference type="EMBL" id="JAAGVY010000030">
    <property type="protein sequence ID" value="NEN24655.1"/>
    <property type="molecule type" value="Genomic_DNA"/>
</dbReference>
<reference evidence="1 2" key="1">
    <citation type="submission" date="2020-02" db="EMBL/GenBank/DDBJ databases">
        <title>Out from the shadows clarifying the taxonomy of the family Cryomorphaceae and related taxa by utilizing the GTDB taxonomic framework.</title>
        <authorList>
            <person name="Bowman J.P."/>
        </authorList>
    </citation>
    <scope>NUCLEOTIDE SEQUENCE [LARGE SCALE GENOMIC DNA]</scope>
    <source>
        <strain evidence="1 2">QSSC 1-22</strain>
    </source>
</reference>
<dbReference type="Gene3D" id="1.20.120.450">
    <property type="entry name" value="dinb family like domain"/>
    <property type="match status" value="1"/>
</dbReference>
<sequence>MDSTIKNQIIKHLHGGEAFLPIEKVLEEFTFENVGKRMHGLPYSGYEMFYHIVFAQKDILDFCAADKYKSRKWPDEYWPDEQAPKDEKVWEDLKIAYFDDRDALVVFAKEKDLSEVVKHGKDQTLVREILLVIEHTAYHMGELVVLSRLVD</sequence>
<dbReference type="Proteomes" id="UP000486602">
    <property type="component" value="Unassembled WGS sequence"/>
</dbReference>
<accession>A0A7K3WVM3</accession>
<keyword evidence="2" id="KW-1185">Reference proteome</keyword>
<evidence type="ECO:0000313" key="2">
    <source>
        <dbReference type="Proteomes" id="UP000486602"/>
    </source>
</evidence>
<dbReference type="SUPFAM" id="SSF109854">
    <property type="entry name" value="DinB/YfiT-like putative metalloenzymes"/>
    <property type="match status" value="1"/>
</dbReference>
<organism evidence="1 2">
    <name type="scientific">Cryomorpha ignava</name>
    <dbReference type="NCBI Taxonomy" id="101383"/>
    <lineage>
        <taxon>Bacteria</taxon>
        <taxon>Pseudomonadati</taxon>
        <taxon>Bacteroidota</taxon>
        <taxon>Flavobacteriia</taxon>
        <taxon>Flavobacteriales</taxon>
        <taxon>Cryomorphaceae</taxon>
        <taxon>Cryomorpha</taxon>
    </lineage>
</organism>
<dbReference type="InterPro" id="IPR034660">
    <property type="entry name" value="DinB/YfiT-like"/>
</dbReference>
<dbReference type="RefSeq" id="WP_163286048.1">
    <property type="nucleotide sequence ID" value="NZ_JAAGVY010000030.1"/>
</dbReference>
<protein>
    <submittedName>
        <fullName evidence="1">DinB family protein</fullName>
    </submittedName>
</protein>
<dbReference type="AlphaFoldDB" id="A0A7K3WVM3"/>
<proteinExistence type="predicted"/>
<name>A0A7K3WVM3_9FLAO</name>
<gene>
    <name evidence="1" type="ORF">G3O08_14200</name>
</gene>
<comment type="caution">
    <text evidence="1">The sequence shown here is derived from an EMBL/GenBank/DDBJ whole genome shotgun (WGS) entry which is preliminary data.</text>
</comment>